<keyword evidence="4 7" id="KW-1133">Transmembrane helix</keyword>
<sequence>YLLAIAWDDARLFCIVGLPYSLTASFLAIVSFWTLTVIALDRYLALHLRFRYRLVVKLNRVVAALVSGWLLIAFITASRILNVKLRQVLSNLVLLFCLVLSTYFYIKTYFNLRQHKTQIQTQSSFNLARYRKSLNSMFFVFCLFVTTYLPFLCSLVAATVAGFNSLTLLILDITSLIALLNSSLNPVVYCWRVRDLKLEALRVIRTFLSWFPVPSRGRYSFRVTPNNANSSTTRS</sequence>
<feature type="transmembrane region" description="Helical" evidence="7">
    <location>
        <begin position="20"/>
        <end position="40"/>
    </location>
</feature>
<dbReference type="AlphaFoldDB" id="A0A9X0D1Z8"/>
<dbReference type="CDD" id="cd00637">
    <property type="entry name" value="7tm_classA_rhodopsin-like"/>
    <property type="match status" value="1"/>
</dbReference>
<keyword evidence="5 7" id="KW-0472">Membrane</keyword>
<dbReference type="InterPro" id="IPR017452">
    <property type="entry name" value="GPCR_Rhodpsn_7TM"/>
</dbReference>
<feature type="transmembrane region" description="Helical" evidence="7">
    <location>
        <begin position="61"/>
        <end position="82"/>
    </location>
</feature>
<evidence type="ECO:0000256" key="5">
    <source>
        <dbReference type="ARBA" id="ARBA00023136"/>
    </source>
</evidence>
<dbReference type="PROSITE" id="PS50262">
    <property type="entry name" value="G_PROTEIN_RECEP_F1_2"/>
    <property type="match status" value="1"/>
</dbReference>
<reference evidence="9" key="1">
    <citation type="submission" date="2023-01" db="EMBL/GenBank/DDBJ databases">
        <title>Genome assembly of the deep-sea coral Lophelia pertusa.</title>
        <authorList>
            <person name="Herrera S."/>
            <person name="Cordes E."/>
        </authorList>
    </citation>
    <scope>NUCLEOTIDE SEQUENCE</scope>
    <source>
        <strain evidence="9">USNM1676648</strain>
        <tissue evidence="9">Polyp</tissue>
    </source>
</reference>
<evidence type="ECO:0000259" key="8">
    <source>
        <dbReference type="PROSITE" id="PS50262"/>
    </source>
</evidence>
<dbReference type="PANTHER" id="PTHR22750">
    <property type="entry name" value="G-PROTEIN COUPLED RECEPTOR"/>
    <property type="match status" value="1"/>
</dbReference>
<dbReference type="InterPro" id="IPR000276">
    <property type="entry name" value="GPCR_Rhodpsn"/>
</dbReference>
<gene>
    <name evidence="9" type="ORF">OS493_038262</name>
</gene>
<dbReference type="PROSITE" id="PS00237">
    <property type="entry name" value="G_PROTEIN_RECEP_F1_1"/>
    <property type="match status" value="1"/>
</dbReference>
<dbReference type="Proteomes" id="UP001163046">
    <property type="component" value="Unassembled WGS sequence"/>
</dbReference>
<dbReference type="EMBL" id="MU825963">
    <property type="protein sequence ID" value="KAJ7381929.1"/>
    <property type="molecule type" value="Genomic_DNA"/>
</dbReference>
<keyword evidence="6" id="KW-0807">Transducer</keyword>
<keyword evidence="6" id="KW-0297">G-protein coupled receptor</keyword>
<proteinExistence type="inferred from homology"/>
<comment type="similarity">
    <text evidence="6">Belongs to the G-protein coupled receptor 1 family.</text>
</comment>
<keyword evidence="10" id="KW-1185">Reference proteome</keyword>
<dbReference type="Gene3D" id="1.20.1070.10">
    <property type="entry name" value="Rhodopsin 7-helix transmembrane proteins"/>
    <property type="match status" value="2"/>
</dbReference>
<evidence type="ECO:0000256" key="1">
    <source>
        <dbReference type="ARBA" id="ARBA00004651"/>
    </source>
</evidence>
<feature type="transmembrane region" description="Helical" evidence="7">
    <location>
        <begin position="138"/>
        <end position="163"/>
    </location>
</feature>
<organism evidence="9 10">
    <name type="scientific">Desmophyllum pertusum</name>
    <dbReference type="NCBI Taxonomy" id="174260"/>
    <lineage>
        <taxon>Eukaryota</taxon>
        <taxon>Metazoa</taxon>
        <taxon>Cnidaria</taxon>
        <taxon>Anthozoa</taxon>
        <taxon>Hexacorallia</taxon>
        <taxon>Scleractinia</taxon>
        <taxon>Caryophylliina</taxon>
        <taxon>Caryophylliidae</taxon>
        <taxon>Desmophyllum</taxon>
    </lineage>
</organism>
<feature type="transmembrane region" description="Helical" evidence="7">
    <location>
        <begin position="88"/>
        <end position="106"/>
    </location>
</feature>
<comment type="subcellular location">
    <subcellularLocation>
        <location evidence="1">Cell membrane</location>
        <topology evidence="1">Multi-pass membrane protein</topology>
    </subcellularLocation>
</comment>
<evidence type="ECO:0000313" key="10">
    <source>
        <dbReference type="Proteomes" id="UP001163046"/>
    </source>
</evidence>
<protein>
    <recommendedName>
        <fullName evidence="8">G-protein coupled receptors family 1 profile domain-containing protein</fullName>
    </recommendedName>
</protein>
<accession>A0A9X0D1Z8</accession>
<dbReference type="SUPFAM" id="SSF81321">
    <property type="entry name" value="Family A G protein-coupled receptor-like"/>
    <property type="match status" value="1"/>
</dbReference>
<dbReference type="PRINTS" id="PR00237">
    <property type="entry name" value="GPCRRHODOPSN"/>
</dbReference>
<evidence type="ECO:0000256" key="2">
    <source>
        <dbReference type="ARBA" id="ARBA00022475"/>
    </source>
</evidence>
<comment type="caution">
    <text evidence="9">The sequence shown here is derived from an EMBL/GenBank/DDBJ whole genome shotgun (WGS) entry which is preliminary data.</text>
</comment>
<dbReference type="GO" id="GO:0004930">
    <property type="term" value="F:G protein-coupled receptor activity"/>
    <property type="evidence" value="ECO:0007669"/>
    <property type="project" value="UniProtKB-KW"/>
</dbReference>
<evidence type="ECO:0000256" key="3">
    <source>
        <dbReference type="ARBA" id="ARBA00022692"/>
    </source>
</evidence>
<dbReference type="GO" id="GO:0005886">
    <property type="term" value="C:plasma membrane"/>
    <property type="evidence" value="ECO:0007669"/>
    <property type="project" value="UniProtKB-SubCell"/>
</dbReference>
<dbReference type="Pfam" id="PF00001">
    <property type="entry name" value="7tm_1"/>
    <property type="match status" value="1"/>
</dbReference>
<feature type="transmembrane region" description="Helical" evidence="7">
    <location>
        <begin position="169"/>
        <end position="191"/>
    </location>
</feature>
<evidence type="ECO:0000313" key="9">
    <source>
        <dbReference type="EMBL" id="KAJ7381929.1"/>
    </source>
</evidence>
<feature type="domain" description="G-protein coupled receptors family 1 profile" evidence="8">
    <location>
        <begin position="30"/>
        <end position="189"/>
    </location>
</feature>
<keyword evidence="3 6" id="KW-0812">Transmembrane</keyword>
<evidence type="ECO:0000256" key="7">
    <source>
        <dbReference type="SAM" id="Phobius"/>
    </source>
</evidence>
<feature type="non-terminal residue" evidence="9">
    <location>
        <position position="1"/>
    </location>
</feature>
<keyword evidence="6" id="KW-0675">Receptor</keyword>
<dbReference type="OrthoDB" id="5983689at2759"/>
<evidence type="ECO:0000256" key="4">
    <source>
        <dbReference type="ARBA" id="ARBA00022989"/>
    </source>
</evidence>
<name>A0A9X0D1Z8_9CNID</name>
<keyword evidence="2" id="KW-1003">Cell membrane</keyword>
<evidence type="ECO:0000256" key="6">
    <source>
        <dbReference type="RuleBase" id="RU000688"/>
    </source>
</evidence>